<proteinExistence type="predicted"/>
<dbReference type="Gene3D" id="2.60.120.700">
    <property type="entry name" value="Peptidase G1"/>
    <property type="match status" value="1"/>
</dbReference>
<accession>A0AAD2H7Y7</accession>
<organism evidence="2 3">
    <name type="scientific">Mycena citricolor</name>
    <dbReference type="NCBI Taxonomy" id="2018698"/>
    <lineage>
        <taxon>Eukaryota</taxon>
        <taxon>Fungi</taxon>
        <taxon>Dikarya</taxon>
        <taxon>Basidiomycota</taxon>
        <taxon>Agaricomycotina</taxon>
        <taxon>Agaricomycetes</taxon>
        <taxon>Agaricomycetidae</taxon>
        <taxon>Agaricales</taxon>
        <taxon>Marasmiineae</taxon>
        <taxon>Mycenaceae</taxon>
        <taxon>Mycena</taxon>
    </lineage>
</organism>
<dbReference type="PANTHER" id="PTHR37536:SF1">
    <property type="entry name" value="ASPERGILLOPEPSIN, PUTAITVE (AFU_ORTHOLOGUE AFUA_7G01200)"/>
    <property type="match status" value="1"/>
</dbReference>
<feature type="active site" description="Proton acceptor" evidence="1">
    <location>
        <position position="228"/>
    </location>
</feature>
<dbReference type="SUPFAM" id="SSF49899">
    <property type="entry name" value="Concanavalin A-like lectins/glucanases"/>
    <property type="match status" value="1"/>
</dbReference>
<reference evidence="2" key="1">
    <citation type="submission" date="2023-11" db="EMBL/GenBank/DDBJ databases">
        <authorList>
            <person name="De Vega J J."/>
            <person name="De Vega J J."/>
        </authorList>
    </citation>
    <scope>NUCLEOTIDE SEQUENCE</scope>
</reference>
<dbReference type="InterPro" id="IPR013320">
    <property type="entry name" value="ConA-like_dom_sf"/>
</dbReference>
<dbReference type="GO" id="GO:0006508">
    <property type="term" value="P:proteolysis"/>
    <property type="evidence" value="ECO:0007669"/>
    <property type="project" value="InterPro"/>
</dbReference>
<protein>
    <recommendedName>
        <fullName evidence="4">Acid proteinase</fullName>
    </recommendedName>
</protein>
<dbReference type="InterPro" id="IPR038656">
    <property type="entry name" value="Peptidase_G1_sf"/>
</dbReference>
<dbReference type="PANTHER" id="PTHR37536">
    <property type="entry name" value="PUTATIVE (AFU_ORTHOLOGUE AFUA_3G02970)-RELATED"/>
    <property type="match status" value="1"/>
</dbReference>
<name>A0AAD2H7Y7_9AGAR</name>
<gene>
    <name evidence="2" type="ORF">MYCIT1_LOCUS16801</name>
</gene>
<evidence type="ECO:0008006" key="4">
    <source>
        <dbReference type="Google" id="ProtNLM"/>
    </source>
</evidence>
<dbReference type="PRINTS" id="PR00977">
    <property type="entry name" value="SCYTLDPTASE"/>
</dbReference>
<dbReference type="CDD" id="cd13426">
    <property type="entry name" value="Peptidase_G1"/>
    <property type="match status" value="1"/>
</dbReference>
<evidence type="ECO:0000313" key="2">
    <source>
        <dbReference type="EMBL" id="CAK5271619.1"/>
    </source>
</evidence>
<dbReference type="GO" id="GO:0070007">
    <property type="term" value="F:glutamic-type endopeptidase activity"/>
    <property type="evidence" value="ECO:0007669"/>
    <property type="project" value="InterPro"/>
</dbReference>
<evidence type="ECO:0000256" key="1">
    <source>
        <dbReference type="PIRSR" id="PIRSR600250-50"/>
    </source>
</evidence>
<keyword evidence="3" id="KW-1185">Reference proteome</keyword>
<comment type="caution">
    <text evidence="2">The sequence shown here is derived from an EMBL/GenBank/DDBJ whole genome shotgun (WGS) entry which is preliminary data.</text>
</comment>
<dbReference type="EMBL" id="CAVNYO010000174">
    <property type="protein sequence ID" value="CAK5271619.1"/>
    <property type="molecule type" value="Genomic_DNA"/>
</dbReference>
<dbReference type="Proteomes" id="UP001295794">
    <property type="component" value="Unassembled WGS sequence"/>
</dbReference>
<dbReference type="InterPro" id="IPR000250">
    <property type="entry name" value="Peptidase_G1"/>
</dbReference>
<evidence type="ECO:0000313" key="3">
    <source>
        <dbReference type="Proteomes" id="UP001295794"/>
    </source>
</evidence>
<dbReference type="AlphaFoldDB" id="A0AAD2H7Y7"/>
<dbReference type="Pfam" id="PF01828">
    <property type="entry name" value="Peptidase_A4"/>
    <property type="match status" value="1"/>
</dbReference>
<sequence length="291" mass="30183">MWMRMRGAAAKLENKGGILSSSLSSTNRSPNQSTMFFASALVSLLLASTALGRPSIASRQTRRRSGPLIPSKGPAANLISNTTISHVKYSQNWAGASLESPSGTYTSVKGTFTVPTPKARGSGSHAAAAWVGIDGDTCATGIMQTGIDFTIDGSRTSYDAWYEYYPAASADFSGFSVKAGDVITLVATKTSSTSGTVSITNETTGKSVHKTLTGSHKLCGENAEWIVEDFEEGSSLVPFADFGTVTFTGAKATLASGGTVGPSGAQLLDIEQSSVLTSVSATSDSVTIRYV</sequence>